<dbReference type="InterPro" id="IPR001468">
    <property type="entry name" value="Indole-3-GlycerolPSynthase_CS"/>
</dbReference>
<keyword evidence="10 15" id="KW-0057">Aromatic amino acid biosynthesis</keyword>
<dbReference type="GO" id="GO:0004425">
    <property type="term" value="F:indole-3-glycerol-phosphate synthase activity"/>
    <property type="evidence" value="ECO:0007669"/>
    <property type="project" value="UniProtKB-UniRule"/>
</dbReference>
<dbReference type="SUPFAM" id="SSF51366">
    <property type="entry name" value="Ribulose-phoshate binding barrel"/>
    <property type="match status" value="2"/>
</dbReference>
<evidence type="ECO:0000256" key="7">
    <source>
        <dbReference type="ARBA" id="ARBA00022605"/>
    </source>
</evidence>
<comment type="similarity">
    <text evidence="15">Belongs to the TrpC family.</text>
</comment>
<dbReference type="PANTHER" id="PTHR22854">
    <property type="entry name" value="TRYPTOPHAN BIOSYNTHESIS PROTEIN"/>
    <property type="match status" value="1"/>
</dbReference>
<evidence type="ECO:0000256" key="10">
    <source>
        <dbReference type="ARBA" id="ARBA00023141"/>
    </source>
</evidence>
<dbReference type="InterPro" id="IPR011060">
    <property type="entry name" value="RibuloseP-bd_barrel"/>
</dbReference>
<keyword evidence="19" id="KW-1185">Reference proteome</keyword>
<dbReference type="EC" id="5.3.1.24" evidence="16"/>
<dbReference type="NCBIfam" id="NF006945">
    <property type="entry name" value="PRK09427.1"/>
    <property type="match status" value="1"/>
</dbReference>
<evidence type="ECO:0000256" key="8">
    <source>
        <dbReference type="ARBA" id="ARBA00022793"/>
    </source>
</evidence>
<gene>
    <name evidence="18" type="primary">trpCF</name>
    <name evidence="15" type="synonym">trpC</name>
    <name evidence="16" type="synonym">trpF</name>
    <name evidence="18" type="ORF">FU839_11505</name>
</gene>
<dbReference type="Proteomes" id="UP000321814">
    <property type="component" value="Unassembled WGS sequence"/>
</dbReference>
<dbReference type="InterPro" id="IPR013785">
    <property type="entry name" value="Aldolase_TIM"/>
</dbReference>
<comment type="pathway">
    <text evidence="4 15">Amino-acid biosynthesis; L-tryptophan biosynthesis; L-tryptophan from chorismate: step 4/5.</text>
</comment>
<evidence type="ECO:0000313" key="18">
    <source>
        <dbReference type="EMBL" id="TXK80570.1"/>
    </source>
</evidence>
<keyword evidence="12 15" id="KW-0456">Lyase</keyword>
<evidence type="ECO:0000256" key="15">
    <source>
        <dbReference type="HAMAP-Rule" id="MF_00134"/>
    </source>
</evidence>
<comment type="similarity">
    <text evidence="5">In the N-terminal section; belongs to the TrpC family.</text>
</comment>
<comment type="catalytic activity">
    <reaction evidence="2 15">
        <text>1-(2-carboxyphenylamino)-1-deoxy-D-ribulose 5-phosphate + H(+) = (1S,2R)-1-C-(indol-3-yl)glycerol 3-phosphate + CO2 + H2O</text>
        <dbReference type="Rhea" id="RHEA:23476"/>
        <dbReference type="ChEBI" id="CHEBI:15377"/>
        <dbReference type="ChEBI" id="CHEBI:15378"/>
        <dbReference type="ChEBI" id="CHEBI:16526"/>
        <dbReference type="ChEBI" id="CHEBI:58613"/>
        <dbReference type="ChEBI" id="CHEBI:58866"/>
        <dbReference type="EC" id="4.1.1.48"/>
    </reaction>
</comment>
<dbReference type="Pfam" id="PF00697">
    <property type="entry name" value="PRAI"/>
    <property type="match status" value="1"/>
</dbReference>
<dbReference type="PROSITE" id="PS00614">
    <property type="entry name" value="IGPS"/>
    <property type="match status" value="1"/>
</dbReference>
<dbReference type="Pfam" id="PF00218">
    <property type="entry name" value="IGPS"/>
    <property type="match status" value="1"/>
</dbReference>
<dbReference type="PROSITE" id="PS50042">
    <property type="entry name" value="CNMP_BINDING_3"/>
    <property type="match status" value="1"/>
</dbReference>
<dbReference type="UniPathway" id="UPA00035">
    <property type="reaction ID" value="UER00042"/>
</dbReference>
<dbReference type="NCBIfam" id="NF001377">
    <property type="entry name" value="PRK00278.2-4"/>
    <property type="match status" value="1"/>
</dbReference>
<dbReference type="GO" id="GO:0000162">
    <property type="term" value="P:L-tryptophan biosynthetic process"/>
    <property type="evidence" value="ECO:0007669"/>
    <property type="project" value="UniProtKB-UniRule"/>
</dbReference>
<comment type="caution">
    <text evidence="18">The sequence shown here is derived from an EMBL/GenBank/DDBJ whole genome shotgun (WGS) entry which is preliminary data.</text>
</comment>
<dbReference type="InterPro" id="IPR001240">
    <property type="entry name" value="PRAI_dom"/>
</dbReference>
<evidence type="ECO:0000256" key="11">
    <source>
        <dbReference type="ARBA" id="ARBA00023235"/>
    </source>
</evidence>
<comment type="function">
    <text evidence="14">Bifunctional enzyme that catalyzes two sequential steps of tryptophan biosynthetic pathway. The first reaction is catalyzed by the isomerase, coded by the TrpF domain; the second reaction is catalyzed by the synthase, coded by the TrpC domain.</text>
</comment>
<dbReference type="RefSeq" id="WP_147904469.1">
    <property type="nucleotide sequence ID" value="NZ_BAAAGC010000010.1"/>
</dbReference>
<dbReference type="CDD" id="cd00405">
    <property type="entry name" value="PRAI"/>
    <property type="match status" value="1"/>
</dbReference>
<proteinExistence type="inferred from homology"/>
<evidence type="ECO:0000256" key="4">
    <source>
        <dbReference type="ARBA" id="ARBA00004696"/>
    </source>
</evidence>
<sequence>MANVLTTIIDHKKLEVAERKQQLPLEQFKQLVQPSQRNFLKALQQKGPRFILECKKASPSKGLIRSPFDLDEISAAYAQYADCISVLTDEKFFQGNYDYLAKVRAKVNQPLLHKDFIIDPYQIYLGRLQGSDAVLLMLSVLNDLEYLELAKVAKSLNLTILTEVSNEAETLRAVALGAELIGINNRDLRTLDTNLETSFKLARLIPKGITIVSESGIYSSQQVRQLAKVADAYLVGSSLMAQADLADACRSLIRGEHKVCGLTRAQDSKAVYDNGAYFGGLIFYPKSPRCVTVEQAKAVQQGAPALHYVGVFVDEAVETVAEIARDLKLAAVQLHGDESDLYLQKLRPLLPKTTEIWKAYRVQHQLPKLTRYADRYLLDAYHPTQAGGTGQQFDWQLLDEQLLDKKVMLAGGLTPDNVIAALKHQVLAVDLNSGLESAPGIKDAGKVQHAFANIREFSHD</sequence>
<dbReference type="InterPro" id="IPR000595">
    <property type="entry name" value="cNMP-bd_dom"/>
</dbReference>
<keyword evidence="13" id="KW-0511">Multifunctional enzyme</keyword>
<evidence type="ECO:0000256" key="16">
    <source>
        <dbReference type="HAMAP-Rule" id="MF_00135"/>
    </source>
</evidence>
<dbReference type="Gene3D" id="3.20.20.70">
    <property type="entry name" value="Aldolase class I"/>
    <property type="match status" value="2"/>
</dbReference>
<evidence type="ECO:0000256" key="3">
    <source>
        <dbReference type="ARBA" id="ARBA00004664"/>
    </source>
</evidence>
<evidence type="ECO:0000256" key="2">
    <source>
        <dbReference type="ARBA" id="ARBA00001633"/>
    </source>
</evidence>
<evidence type="ECO:0000256" key="6">
    <source>
        <dbReference type="ARBA" id="ARBA00009847"/>
    </source>
</evidence>
<dbReference type="CDD" id="cd00331">
    <property type="entry name" value="IGPS"/>
    <property type="match status" value="1"/>
</dbReference>
<comment type="catalytic activity">
    <reaction evidence="1 16">
        <text>N-(5-phospho-beta-D-ribosyl)anthranilate = 1-(2-carboxyphenylamino)-1-deoxy-D-ribulose 5-phosphate</text>
        <dbReference type="Rhea" id="RHEA:21540"/>
        <dbReference type="ChEBI" id="CHEBI:18277"/>
        <dbReference type="ChEBI" id="CHEBI:58613"/>
        <dbReference type="EC" id="5.3.1.24"/>
    </reaction>
</comment>
<evidence type="ECO:0000256" key="9">
    <source>
        <dbReference type="ARBA" id="ARBA00022822"/>
    </source>
</evidence>
<comment type="similarity">
    <text evidence="6">In the C-terminal section; belongs to the TrpF family.</text>
</comment>
<dbReference type="AlphaFoldDB" id="A0A5C8LZN4"/>
<reference evidence="18 19" key="1">
    <citation type="submission" date="2019-08" db="EMBL/GenBank/DDBJ databases">
        <title>Draft genome analysis of Rheinheimera tangshanensis isolated from the roots of fresh rice plants (Oryza sativa).</title>
        <authorList>
            <person name="Yu Q."/>
            <person name="Qi Y."/>
            <person name="Zhang H."/>
            <person name="Pu J."/>
        </authorList>
    </citation>
    <scope>NUCLEOTIDE SEQUENCE [LARGE SCALE GENOMIC DNA]</scope>
    <source>
        <strain evidence="18 19">JA3-B52</strain>
    </source>
</reference>
<evidence type="ECO:0000313" key="19">
    <source>
        <dbReference type="Proteomes" id="UP000321814"/>
    </source>
</evidence>
<protein>
    <recommendedName>
        <fullName evidence="15 16">Multifunctional fusion protein</fullName>
    </recommendedName>
    <domain>
        <recommendedName>
            <fullName evidence="15">Indole-3-glycerol phosphate synthase</fullName>
            <shortName evidence="15">IGPS</shortName>
            <ecNumber evidence="15">4.1.1.48</ecNumber>
        </recommendedName>
    </domain>
    <domain>
        <recommendedName>
            <fullName evidence="16">N-(5'-phosphoribosyl)anthranilate isomerase</fullName>
            <shortName evidence="16">PRAI</shortName>
            <ecNumber evidence="16">5.3.1.24</ecNumber>
        </recommendedName>
    </domain>
</protein>
<dbReference type="PANTHER" id="PTHR22854:SF2">
    <property type="entry name" value="INDOLE-3-GLYCEROL-PHOSPHATE SYNTHASE"/>
    <property type="match status" value="1"/>
</dbReference>
<evidence type="ECO:0000256" key="5">
    <source>
        <dbReference type="ARBA" id="ARBA00007902"/>
    </source>
</evidence>
<feature type="domain" description="Cyclic nucleotide-binding" evidence="17">
    <location>
        <begin position="233"/>
        <end position="293"/>
    </location>
</feature>
<evidence type="ECO:0000256" key="14">
    <source>
        <dbReference type="ARBA" id="ARBA00025592"/>
    </source>
</evidence>
<comment type="similarity">
    <text evidence="16">Belongs to the TrpF family.</text>
</comment>
<keyword evidence="7 15" id="KW-0028">Amino-acid biosynthesis</keyword>
<dbReference type="HAMAP" id="MF_00135">
    <property type="entry name" value="PRAI"/>
    <property type="match status" value="1"/>
</dbReference>
<evidence type="ECO:0000259" key="17">
    <source>
        <dbReference type="PROSITE" id="PS50042"/>
    </source>
</evidence>
<comment type="pathway">
    <text evidence="3 16">Amino-acid biosynthesis; L-tryptophan biosynthesis; L-tryptophan from chorismate: step 3/5.</text>
</comment>
<keyword evidence="8 15" id="KW-0210">Decarboxylase</keyword>
<dbReference type="FunFam" id="3.20.20.70:FF:000024">
    <property type="entry name" value="Indole-3-glycerol phosphate synthase"/>
    <property type="match status" value="1"/>
</dbReference>
<dbReference type="InterPro" id="IPR045186">
    <property type="entry name" value="Indole-3-glycerol_P_synth"/>
</dbReference>
<dbReference type="InterPro" id="IPR013798">
    <property type="entry name" value="Indole-3-glycerol_P_synth_dom"/>
</dbReference>
<name>A0A5C8LZN4_9GAMM</name>
<evidence type="ECO:0000256" key="12">
    <source>
        <dbReference type="ARBA" id="ARBA00023239"/>
    </source>
</evidence>
<accession>A0A5C8LZN4</accession>
<organism evidence="18 19">
    <name type="scientific">Rheinheimera tangshanensis</name>
    <dbReference type="NCBI Taxonomy" id="400153"/>
    <lineage>
        <taxon>Bacteria</taxon>
        <taxon>Pseudomonadati</taxon>
        <taxon>Pseudomonadota</taxon>
        <taxon>Gammaproteobacteria</taxon>
        <taxon>Chromatiales</taxon>
        <taxon>Chromatiaceae</taxon>
        <taxon>Rheinheimera</taxon>
    </lineage>
</organism>
<dbReference type="EMBL" id="VRLR01000006">
    <property type="protein sequence ID" value="TXK80570.1"/>
    <property type="molecule type" value="Genomic_DNA"/>
</dbReference>
<keyword evidence="11 16" id="KW-0413">Isomerase</keyword>
<dbReference type="EC" id="4.1.1.48" evidence="15"/>
<dbReference type="HAMAP" id="MF_00134_B">
    <property type="entry name" value="IGPS_B"/>
    <property type="match status" value="1"/>
</dbReference>
<dbReference type="GO" id="GO:0004640">
    <property type="term" value="F:phosphoribosylanthranilate isomerase activity"/>
    <property type="evidence" value="ECO:0007669"/>
    <property type="project" value="UniProtKB-UniRule"/>
</dbReference>
<evidence type="ECO:0000256" key="1">
    <source>
        <dbReference type="ARBA" id="ARBA00001164"/>
    </source>
</evidence>
<evidence type="ECO:0000256" key="13">
    <source>
        <dbReference type="ARBA" id="ARBA00023268"/>
    </source>
</evidence>
<dbReference type="OrthoDB" id="9804217at2"/>
<keyword evidence="9 15" id="KW-0822">Tryptophan biosynthesis</keyword>